<keyword evidence="5" id="KW-1185">Reference proteome</keyword>
<dbReference type="InterPro" id="IPR055915">
    <property type="entry name" value="DUF7492"/>
</dbReference>
<feature type="domain" description="DUF7492" evidence="3">
    <location>
        <begin position="18"/>
        <end position="288"/>
    </location>
</feature>
<protein>
    <recommendedName>
        <fullName evidence="3">DUF7492 domain-containing protein</fullName>
    </recommendedName>
</protein>
<dbReference type="STRING" id="183478.A0A364N2H2"/>
<keyword evidence="2" id="KW-0732">Signal</keyword>
<evidence type="ECO:0000259" key="3">
    <source>
        <dbReference type="Pfam" id="PF24320"/>
    </source>
</evidence>
<evidence type="ECO:0000256" key="2">
    <source>
        <dbReference type="SAM" id="SignalP"/>
    </source>
</evidence>
<dbReference type="AlphaFoldDB" id="A0A364N2H2"/>
<accession>A0A364N2H2</accession>
<feature type="chain" id="PRO_5017034120" description="DUF7492 domain-containing protein" evidence="2">
    <location>
        <begin position="21"/>
        <end position="456"/>
    </location>
</feature>
<name>A0A364N2H2_STELY</name>
<comment type="caution">
    <text evidence="4">The sequence shown here is derived from an EMBL/GenBank/DDBJ whole genome shotgun (WGS) entry which is preliminary data.</text>
</comment>
<dbReference type="EMBL" id="QGDH01000071">
    <property type="protein sequence ID" value="RAR09894.1"/>
    <property type="molecule type" value="Genomic_DNA"/>
</dbReference>
<feature type="region of interest" description="Disordered" evidence="1">
    <location>
        <begin position="314"/>
        <end position="352"/>
    </location>
</feature>
<organism evidence="4 5">
    <name type="scientific">Stemphylium lycopersici</name>
    <name type="common">Tomato gray leaf spot disease fungus</name>
    <name type="synonym">Thyrospora lycopersici</name>
    <dbReference type="NCBI Taxonomy" id="183478"/>
    <lineage>
        <taxon>Eukaryota</taxon>
        <taxon>Fungi</taxon>
        <taxon>Dikarya</taxon>
        <taxon>Ascomycota</taxon>
        <taxon>Pezizomycotina</taxon>
        <taxon>Dothideomycetes</taxon>
        <taxon>Pleosporomycetidae</taxon>
        <taxon>Pleosporales</taxon>
        <taxon>Pleosporineae</taxon>
        <taxon>Pleosporaceae</taxon>
        <taxon>Stemphylium</taxon>
    </lineage>
</organism>
<dbReference type="Proteomes" id="UP000249619">
    <property type="component" value="Unassembled WGS sequence"/>
</dbReference>
<dbReference type="Pfam" id="PF24320">
    <property type="entry name" value="DUF7492"/>
    <property type="match status" value="1"/>
</dbReference>
<feature type="compositionally biased region" description="Low complexity" evidence="1">
    <location>
        <begin position="328"/>
        <end position="352"/>
    </location>
</feature>
<sequence>MPTTWTLILAVLAAFPVVHSHSWGEQLRNIDDKGNYVGAYGYARGMVDRGQTGPDGKSTDDTMTWRMPESNTQGKIFIDDQQLLCPPTQREQKQSENFPRLKAAPGGFIAIRYQENGHVTLPQNNPDKPEKGGTVYVYGTKEPKTDEKLIDVLQWTQDAQGGDKRGVLLAMNDYDDGRCYLNNDSPVAQERKSADPAYMANTPQTGPANSVMYCETDVKLPDDVELDKAYTLYWVWQWTSLPGKTPGLDQGKDEYYSTCMDVDVASADVAMAALDAGQMSKFAMGQQDAVSTALSDWTSRTAVYTDLPLKREMGPVTSGLSGGGSGGDVPAPTGTAPAGTGSVPPAVTSAVPSIPSSAPPFLNSTIPATSQVPLPSSIPAAPSSAGLEIPTLSGRPGAAPTPPLSDAAGMVTVTNTVMVTVTAPAATQPAAPAITPRAAHSIHYKNGAKFRGVFAS</sequence>
<evidence type="ECO:0000313" key="5">
    <source>
        <dbReference type="Proteomes" id="UP000249619"/>
    </source>
</evidence>
<feature type="region of interest" description="Disordered" evidence="1">
    <location>
        <begin position="385"/>
        <end position="405"/>
    </location>
</feature>
<gene>
    <name evidence="4" type="ORF">DDE83_005293</name>
</gene>
<reference evidence="5" key="1">
    <citation type="submission" date="2018-05" db="EMBL/GenBank/DDBJ databases">
        <title>Draft genome sequence of Stemphylium lycopersici strain CIDEFI 213.</title>
        <authorList>
            <person name="Medina R."/>
            <person name="Franco M.E.E."/>
            <person name="Lucentini C.G."/>
            <person name="Saparrat M.C.N."/>
            <person name="Balatti P.A."/>
        </authorList>
    </citation>
    <scope>NUCLEOTIDE SEQUENCE [LARGE SCALE GENOMIC DNA]</scope>
    <source>
        <strain evidence="5">CIDEFI 213</strain>
    </source>
</reference>
<feature type="signal peptide" evidence="2">
    <location>
        <begin position="1"/>
        <end position="20"/>
    </location>
</feature>
<evidence type="ECO:0000256" key="1">
    <source>
        <dbReference type="SAM" id="MobiDB-lite"/>
    </source>
</evidence>
<proteinExistence type="predicted"/>
<evidence type="ECO:0000313" key="4">
    <source>
        <dbReference type="EMBL" id="RAR09894.1"/>
    </source>
</evidence>